<sequence>MTTELQNFKFGQQRVRTFHDKAGEIWFVAADVAKILEYQSAKDFTRGLDEDEKGRQFVPTPGGRQELLTISEAGLYAALVRSKAERVAPFRRWVTHEVLPTIRKTGAYRVPQVATSNPATLRALDELALCQAARGLIQADHLEAKARVILARGLGERPQLEPATRPLYAQDFLQEKGVNKDQLKHIAPTFGKRIKAKYTLEHGTEPEKYPLNLSNGQVRQVNAYTEKDRPLFEDVWAKYYTEESLTK</sequence>
<proteinExistence type="predicted"/>
<dbReference type="PANTHER" id="PTHR36180">
    <property type="entry name" value="DNA-BINDING PROTEIN-RELATED-RELATED"/>
    <property type="match status" value="1"/>
</dbReference>
<evidence type="ECO:0000313" key="2">
    <source>
        <dbReference type="EMBL" id="PKY73369.1"/>
    </source>
</evidence>
<dbReference type="Pfam" id="PF02498">
    <property type="entry name" value="Bro-N"/>
    <property type="match status" value="1"/>
</dbReference>
<feature type="domain" description="Bro-N" evidence="1">
    <location>
        <begin position="2"/>
        <end position="106"/>
    </location>
</feature>
<accession>A0A2I1IQI5</accession>
<dbReference type="PANTHER" id="PTHR36180:SF2">
    <property type="entry name" value="BRO FAMILY PROTEIN"/>
    <property type="match status" value="1"/>
</dbReference>
<gene>
    <name evidence="2" type="ORF">CYJ19_01945</name>
</gene>
<evidence type="ECO:0000259" key="1">
    <source>
        <dbReference type="PROSITE" id="PS51750"/>
    </source>
</evidence>
<dbReference type="RefSeq" id="WP_004808229.1">
    <property type="nucleotide sequence ID" value="NZ_CP118946.1"/>
</dbReference>
<keyword evidence="3" id="KW-1185">Reference proteome</keyword>
<dbReference type="PROSITE" id="PS51750">
    <property type="entry name" value="BRO_N"/>
    <property type="match status" value="1"/>
</dbReference>
<dbReference type="EMBL" id="PKKO01000001">
    <property type="protein sequence ID" value="PKY73369.1"/>
    <property type="molecule type" value="Genomic_DNA"/>
</dbReference>
<protein>
    <recommendedName>
        <fullName evidence="1">Bro-N domain-containing protein</fullName>
    </recommendedName>
</protein>
<dbReference type="SMART" id="SM01040">
    <property type="entry name" value="Bro-N"/>
    <property type="match status" value="1"/>
</dbReference>
<evidence type="ECO:0000313" key="3">
    <source>
        <dbReference type="Proteomes" id="UP000235122"/>
    </source>
</evidence>
<comment type="caution">
    <text evidence="2">The sequence shown here is derived from an EMBL/GenBank/DDBJ whole genome shotgun (WGS) entry which is preliminary data.</text>
</comment>
<dbReference type="InterPro" id="IPR003497">
    <property type="entry name" value="BRO_N_domain"/>
</dbReference>
<name>A0A2I1IQI5_9ACTO</name>
<dbReference type="AlphaFoldDB" id="A0A2I1IQI5"/>
<reference evidence="2 3" key="1">
    <citation type="submission" date="2017-12" db="EMBL/GenBank/DDBJ databases">
        <title>Phylogenetic diversity of female urinary microbiome.</title>
        <authorList>
            <person name="Thomas-White K."/>
            <person name="Wolfe A.J."/>
        </authorList>
    </citation>
    <scope>NUCLEOTIDE SEQUENCE [LARGE SCALE GENOMIC DNA]</scope>
    <source>
        <strain evidence="2 3">UMB0402</strain>
    </source>
</reference>
<dbReference type="Proteomes" id="UP000235122">
    <property type="component" value="Unassembled WGS sequence"/>
</dbReference>
<organism evidence="2 3">
    <name type="scientific">Winkia neuii</name>
    <dbReference type="NCBI Taxonomy" id="33007"/>
    <lineage>
        <taxon>Bacteria</taxon>
        <taxon>Bacillati</taxon>
        <taxon>Actinomycetota</taxon>
        <taxon>Actinomycetes</taxon>
        <taxon>Actinomycetales</taxon>
        <taxon>Actinomycetaceae</taxon>
        <taxon>Winkia</taxon>
    </lineage>
</organism>